<dbReference type="PANTHER" id="PTHR47780:SF1">
    <property type="entry name" value="PROTEIN SET DOMAIN GROUP 41"/>
    <property type="match status" value="1"/>
</dbReference>
<evidence type="ECO:0000313" key="3">
    <source>
        <dbReference type="EMBL" id="KAH0855817.1"/>
    </source>
</evidence>
<accession>A0ABQ7XIU5</accession>
<sequence>MAAEKEPEQEENSAAMKLPVLPIKPNSHSHSMSSPIHSSIAASVPFSWEEEPGKPKQHSSSSSSSSSSPLTSYSSSSPQTHKSLELPPRLHSLEKDGGSLTKLNSPITVFDGPYSMTRSRRLDSPSFRMMVKGGGDCYGSFRSDMYGDLDDVDEETKQENMSSGGSLALVKKRRGLGFFGFSRRRALKRKTEFGRGSYVFPSSVDRESESGKKEVEEGEDNRFGYGDGDGITCSQSSRFCEVNIANISRTGSFSTLPTPSSSSKSHFWTNVYAGLKQVVPWKNKKTTDVGIGVDLFPALSPLTFSLYDSFLSSHCSSCFSLLPPTPPHHLYCSLVDDSPTVSPPDLSPILSTSDIRAALRLLNSISSSSAAASLPHRFGGLLTNHHRLMADSSFSVAIRRAASFISAVLRSDRKDTVLEEAAICSVLTNAVEVQDRAGVALGIAVYGSRFSWINHSCSPNACYRFVISPPHSTTTPSFRETLPRITNTDKVIVRSIKGIKSGEEITVSYIDLLQPTGLRQSDLWSKYRFICNCGRCDASPPAYVDYILEGVVALEHEPTTVGHHDGAAPVGKMTNHIKEAIDDFLSDDIDPATCCEKIEGVLHHGILDSSSLRLHPSHHVALHAYITLASAYRIRSIDSETDDVGRAFEMSRIGAAYSLFLAGVSHHLVSAELSFAISAANFWTRAGECLLELASKFFMKSSSGEYDDDVKCRKCLMLVENHGEIKENFNQILKCAVTDSSQATWSFLTRGCPYLQNFKSSIDFSLKGTNCKREESKSVDQRVSILLLSFHCLLYADLLTDLCYGRKSHSVS</sequence>
<evidence type="ECO:0000259" key="2">
    <source>
        <dbReference type="PROSITE" id="PS50280"/>
    </source>
</evidence>
<dbReference type="Gene3D" id="2.170.270.10">
    <property type="entry name" value="SET domain"/>
    <property type="match status" value="1"/>
</dbReference>
<proteinExistence type="predicted"/>
<evidence type="ECO:0000313" key="4">
    <source>
        <dbReference type="Proteomes" id="UP000824890"/>
    </source>
</evidence>
<dbReference type="InterPro" id="IPR001214">
    <property type="entry name" value="SET_dom"/>
</dbReference>
<dbReference type="Pfam" id="PF00856">
    <property type="entry name" value="SET"/>
    <property type="match status" value="1"/>
</dbReference>
<dbReference type="Proteomes" id="UP000824890">
    <property type="component" value="Unassembled WGS sequence"/>
</dbReference>
<name>A0ABQ7XIU5_BRANA</name>
<dbReference type="PANTHER" id="PTHR47780">
    <property type="entry name" value="PROTEIN SET DOMAIN GROUP 41"/>
    <property type="match status" value="1"/>
</dbReference>
<feature type="compositionally biased region" description="Low complexity" evidence="1">
    <location>
        <begin position="59"/>
        <end position="77"/>
    </location>
</feature>
<dbReference type="InterPro" id="IPR046341">
    <property type="entry name" value="SET_dom_sf"/>
</dbReference>
<organism evidence="3 4">
    <name type="scientific">Brassica napus</name>
    <name type="common">Rape</name>
    <dbReference type="NCBI Taxonomy" id="3708"/>
    <lineage>
        <taxon>Eukaryota</taxon>
        <taxon>Viridiplantae</taxon>
        <taxon>Streptophyta</taxon>
        <taxon>Embryophyta</taxon>
        <taxon>Tracheophyta</taxon>
        <taxon>Spermatophyta</taxon>
        <taxon>Magnoliopsida</taxon>
        <taxon>eudicotyledons</taxon>
        <taxon>Gunneridae</taxon>
        <taxon>Pentapetalae</taxon>
        <taxon>rosids</taxon>
        <taxon>malvids</taxon>
        <taxon>Brassicales</taxon>
        <taxon>Brassicaceae</taxon>
        <taxon>Brassiceae</taxon>
        <taxon>Brassica</taxon>
    </lineage>
</organism>
<dbReference type="CDD" id="cd20071">
    <property type="entry name" value="SET_SMYD"/>
    <property type="match status" value="1"/>
</dbReference>
<dbReference type="Pfam" id="PF05097">
    <property type="entry name" value="DUF688"/>
    <property type="match status" value="1"/>
</dbReference>
<protein>
    <recommendedName>
        <fullName evidence="2">SET domain-containing protein</fullName>
    </recommendedName>
</protein>
<feature type="domain" description="SET" evidence="2">
    <location>
        <begin position="394"/>
        <end position="510"/>
    </location>
</feature>
<feature type="region of interest" description="Disordered" evidence="1">
    <location>
        <begin position="1"/>
        <end position="106"/>
    </location>
</feature>
<dbReference type="InterPro" id="IPR007789">
    <property type="entry name" value="DUF688"/>
</dbReference>
<dbReference type="SUPFAM" id="SSF82199">
    <property type="entry name" value="SET domain"/>
    <property type="match status" value="1"/>
</dbReference>
<keyword evidence="4" id="KW-1185">Reference proteome</keyword>
<comment type="caution">
    <text evidence="3">The sequence shown here is derived from an EMBL/GenBank/DDBJ whole genome shotgun (WGS) entry which is preliminary data.</text>
</comment>
<feature type="compositionally biased region" description="Low complexity" evidence="1">
    <location>
        <begin position="28"/>
        <end position="43"/>
    </location>
</feature>
<dbReference type="EMBL" id="JAGKQM010000019">
    <property type="protein sequence ID" value="KAH0855817.1"/>
    <property type="molecule type" value="Genomic_DNA"/>
</dbReference>
<gene>
    <name evidence="3" type="ORF">HID58_084078</name>
</gene>
<evidence type="ECO:0000256" key="1">
    <source>
        <dbReference type="SAM" id="MobiDB-lite"/>
    </source>
</evidence>
<dbReference type="PROSITE" id="PS50280">
    <property type="entry name" value="SET"/>
    <property type="match status" value="1"/>
</dbReference>
<reference evidence="3 4" key="1">
    <citation type="submission" date="2021-05" db="EMBL/GenBank/DDBJ databases">
        <title>Genome Assembly of Synthetic Allotetraploid Brassica napus Reveals Homoeologous Exchanges between Subgenomes.</title>
        <authorList>
            <person name="Davis J.T."/>
        </authorList>
    </citation>
    <scope>NUCLEOTIDE SEQUENCE [LARGE SCALE GENOMIC DNA]</scope>
    <source>
        <strain evidence="4">cv. Da-Ae</strain>
        <tissue evidence="3">Seedling</tissue>
    </source>
</reference>